<comment type="caution">
    <text evidence="2">The sequence shown here is derived from an EMBL/GenBank/DDBJ whole genome shotgun (WGS) entry which is preliminary data.</text>
</comment>
<accession>A0A9X1PKV3</accession>
<name>A0A9X1PKV3_9BACT</name>
<proteinExistence type="predicted"/>
<dbReference type="CDD" id="cd04301">
    <property type="entry name" value="NAT_SF"/>
    <property type="match status" value="1"/>
</dbReference>
<dbReference type="RefSeq" id="WP_234656217.1">
    <property type="nucleotide sequence ID" value="NZ_CP094997.1"/>
</dbReference>
<dbReference type="PROSITE" id="PS51186">
    <property type="entry name" value="GNAT"/>
    <property type="match status" value="1"/>
</dbReference>
<feature type="domain" description="N-acetyltransferase" evidence="1">
    <location>
        <begin position="3"/>
        <end position="145"/>
    </location>
</feature>
<dbReference type="EMBL" id="JAJTTC010000004">
    <property type="protein sequence ID" value="MCF0063197.1"/>
    <property type="molecule type" value="Genomic_DNA"/>
</dbReference>
<dbReference type="SUPFAM" id="SSF55729">
    <property type="entry name" value="Acyl-CoA N-acyltransferases (Nat)"/>
    <property type="match status" value="1"/>
</dbReference>
<organism evidence="2 3">
    <name type="scientific">Dyadobacter chenwenxiniae</name>
    <dbReference type="NCBI Taxonomy" id="2906456"/>
    <lineage>
        <taxon>Bacteria</taxon>
        <taxon>Pseudomonadati</taxon>
        <taxon>Bacteroidota</taxon>
        <taxon>Cytophagia</taxon>
        <taxon>Cytophagales</taxon>
        <taxon>Spirosomataceae</taxon>
        <taxon>Dyadobacter</taxon>
    </lineage>
</organism>
<dbReference type="Gene3D" id="3.40.630.30">
    <property type="match status" value="1"/>
</dbReference>
<dbReference type="Pfam" id="PF00583">
    <property type="entry name" value="Acetyltransf_1"/>
    <property type="match status" value="1"/>
</dbReference>
<gene>
    <name evidence="2" type="ORF">LXM26_16935</name>
</gene>
<evidence type="ECO:0000313" key="3">
    <source>
        <dbReference type="Proteomes" id="UP001139000"/>
    </source>
</evidence>
<evidence type="ECO:0000313" key="2">
    <source>
        <dbReference type="EMBL" id="MCF0063197.1"/>
    </source>
</evidence>
<sequence length="145" mass="16459">MHIDIRLAETSDIPSIFNIRTSVKENHLSLEQLAEIGITYETIERAILEEPCLWIALVNNHPAGFSMADSSEGCVFAAFVSPAYEGIGIGRILMEKAEAFLFNHYTKIWLETARNSRAEDFYTKLGWIATESLPNGDIRFEKYQK</sequence>
<protein>
    <submittedName>
        <fullName evidence="2">GNAT family N-acetyltransferase</fullName>
    </submittedName>
</protein>
<dbReference type="InterPro" id="IPR000182">
    <property type="entry name" value="GNAT_dom"/>
</dbReference>
<dbReference type="Proteomes" id="UP001139000">
    <property type="component" value="Unassembled WGS sequence"/>
</dbReference>
<keyword evidence="3" id="KW-1185">Reference proteome</keyword>
<dbReference type="GO" id="GO:0016747">
    <property type="term" value="F:acyltransferase activity, transferring groups other than amino-acyl groups"/>
    <property type="evidence" value="ECO:0007669"/>
    <property type="project" value="InterPro"/>
</dbReference>
<reference evidence="2" key="1">
    <citation type="submission" date="2021-12" db="EMBL/GenBank/DDBJ databases">
        <title>Novel species in genus Dyadobacter.</title>
        <authorList>
            <person name="Ma C."/>
        </authorList>
    </citation>
    <scope>NUCLEOTIDE SEQUENCE</scope>
    <source>
        <strain evidence="2">LJ419</strain>
    </source>
</reference>
<dbReference type="AlphaFoldDB" id="A0A9X1PKV3"/>
<evidence type="ECO:0000259" key="1">
    <source>
        <dbReference type="PROSITE" id="PS51186"/>
    </source>
</evidence>
<dbReference type="InterPro" id="IPR016181">
    <property type="entry name" value="Acyl_CoA_acyltransferase"/>
</dbReference>